<dbReference type="PROSITE" id="PS00061">
    <property type="entry name" value="ADH_SHORT"/>
    <property type="match status" value="1"/>
</dbReference>
<dbReference type="InterPro" id="IPR020904">
    <property type="entry name" value="Sc_DH/Rdtase_CS"/>
</dbReference>
<dbReference type="PRINTS" id="PR00080">
    <property type="entry name" value="SDRFAMILY"/>
</dbReference>
<evidence type="ECO:0000256" key="1">
    <source>
        <dbReference type="ARBA" id="ARBA00006484"/>
    </source>
</evidence>
<comment type="similarity">
    <text evidence="1 3">Belongs to the short-chain dehydrogenases/reductases (SDR) family.</text>
</comment>
<dbReference type="CDD" id="cd05374">
    <property type="entry name" value="17beta-HSD-like_SDR_c"/>
    <property type="match status" value="1"/>
</dbReference>
<dbReference type="EMBL" id="WKJJ01000039">
    <property type="protein sequence ID" value="MRV76701.1"/>
    <property type="molecule type" value="Genomic_DNA"/>
</dbReference>
<dbReference type="PANTHER" id="PTHR43976">
    <property type="entry name" value="SHORT CHAIN DEHYDROGENASE"/>
    <property type="match status" value="1"/>
</dbReference>
<dbReference type="PRINTS" id="PR00081">
    <property type="entry name" value="GDHRDH"/>
</dbReference>
<dbReference type="SUPFAM" id="SSF51735">
    <property type="entry name" value="NAD(P)-binding Rossmann-fold domains"/>
    <property type="match status" value="1"/>
</dbReference>
<dbReference type="InterPro" id="IPR002347">
    <property type="entry name" value="SDR_fam"/>
</dbReference>
<dbReference type="InterPro" id="IPR051911">
    <property type="entry name" value="SDR_oxidoreductase"/>
</dbReference>
<sequence length="289" mass="30812">MKKTWLITGASRGLGLEMAKAVLAAGDNVVATGRNPLHIQQALGEHNHLLVQQLDVNDGRSITVAVNAAVGRFGRIDVLVNNAGYGHLGFFEETTAEDVKAQFDSNVFGLMDVTRAVLPVMRAAGSGRIFNVSSLAGMRGSAFSSLYCASKFAVEGFSESLAAEVVPFGIKVTIIAPGPFRTDFLSAKSLQVGSSALPDYDVARDKTRATFEERNGKQAGDPVRLAAAVIRLANHPEPPMRFVAGSAALQIGRQKLAEVHADLDAWQEASEATDGQYTDTQAWRPANQS</sequence>
<reference evidence="6 7" key="1">
    <citation type="submission" date="2019-11" db="EMBL/GenBank/DDBJ databases">
        <title>Novel species isolated from a subtropical stream in China.</title>
        <authorList>
            <person name="Lu H."/>
        </authorList>
    </citation>
    <scope>NUCLEOTIDE SEQUENCE [LARGE SCALE GENOMIC DNA]</scope>
    <source>
        <strain evidence="6 7">FT92W</strain>
    </source>
</reference>
<dbReference type="SMART" id="SM00822">
    <property type="entry name" value="PKS_KR"/>
    <property type="match status" value="1"/>
</dbReference>
<keyword evidence="2" id="KW-0560">Oxidoreductase</keyword>
<dbReference type="Gene3D" id="3.40.50.720">
    <property type="entry name" value="NAD(P)-binding Rossmann-like Domain"/>
    <property type="match status" value="1"/>
</dbReference>
<comment type="caution">
    <text evidence="6">The sequence shown here is derived from an EMBL/GenBank/DDBJ whole genome shotgun (WGS) entry which is preliminary data.</text>
</comment>
<evidence type="ECO:0000256" key="4">
    <source>
        <dbReference type="SAM" id="MobiDB-lite"/>
    </source>
</evidence>
<evidence type="ECO:0000313" key="7">
    <source>
        <dbReference type="Proteomes" id="UP000446768"/>
    </source>
</evidence>
<dbReference type="PANTHER" id="PTHR43976:SF16">
    <property type="entry name" value="SHORT-CHAIN DEHYDROGENASE_REDUCTASE FAMILY PROTEIN"/>
    <property type="match status" value="1"/>
</dbReference>
<evidence type="ECO:0000256" key="2">
    <source>
        <dbReference type="ARBA" id="ARBA00023002"/>
    </source>
</evidence>
<dbReference type="InterPro" id="IPR036291">
    <property type="entry name" value="NAD(P)-bd_dom_sf"/>
</dbReference>
<feature type="region of interest" description="Disordered" evidence="4">
    <location>
        <begin position="270"/>
        <end position="289"/>
    </location>
</feature>
<dbReference type="AlphaFoldDB" id="A0A7X2IV74"/>
<feature type="compositionally biased region" description="Polar residues" evidence="4">
    <location>
        <begin position="273"/>
        <end position="289"/>
    </location>
</feature>
<dbReference type="NCBIfam" id="NF004824">
    <property type="entry name" value="PRK06180.1"/>
    <property type="match status" value="1"/>
</dbReference>
<organism evidence="6 7">
    <name type="scientific">Pseudoduganella rivuli</name>
    <dbReference type="NCBI Taxonomy" id="2666085"/>
    <lineage>
        <taxon>Bacteria</taxon>
        <taxon>Pseudomonadati</taxon>
        <taxon>Pseudomonadota</taxon>
        <taxon>Betaproteobacteria</taxon>
        <taxon>Burkholderiales</taxon>
        <taxon>Oxalobacteraceae</taxon>
        <taxon>Telluria group</taxon>
        <taxon>Pseudoduganella</taxon>
    </lineage>
</organism>
<protein>
    <submittedName>
        <fullName evidence="6">SDR family NAD(P)-dependent oxidoreductase</fullName>
    </submittedName>
</protein>
<keyword evidence="7" id="KW-1185">Reference proteome</keyword>
<dbReference type="Pfam" id="PF00106">
    <property type="entry name" value="adh_short"/>
    <property type="match status" value="1"/>
</dbReference>
<name>A0A7X2IV74_9BURK</name>
<dbReference type="GO" id="GO:0016491">
    <property type="term" value="F:oxidoreductase activity"/>
    <property type="evidence" value="ECO:0007669"/>
    <property type="project" value="UniProtKB-KW"/>
</dbReference>
<dbReference type="InterPro" id="IPR057326">
    <property type="entry name" value="KR_dom"/>
</dbReference>
<evidence type="ECO:0000259" key="5">
    <source>
        <dbReference type="SMART" id="SM00822"/>
    </source>
</evidence>
<accession>A0A7X2IV74</accession>
<evidence type="ECO:0000313" key="6">
    <source>
        <dbReference type="EMBL" id="MRV76701.1"/>
    </source>
</evidence>
<feature type="domain" description="Ketoreductase" evidence="5">
    <location>
        <begin position="3"/>
        <end position="183"/>
    </location>
</feature>
<proteinExistence type="inferred from homology"/>
<evidence type="ECO:0000256" key="3">
    <source>
        <dbReference type="RuleBase" id="RU000363"/>
    </source>
</evidence>
<dbReference type="Proteomes" id="UP000446768">
    <property type="component" value="Unassembled WGS sequence"/>
</dbReference>
<gene>
    <name evidence="6" type="ORF">GJ700_33810</name>
</gene>